<dbReference type="EMBL" id="JAGIXG020000127">
    <property type="protein sequence ID" value="KAI6777686.1"/>
    <property type="molecule type" value="Genomic_DNA"/>
</dbReference>
<reference evidence="6" key="1">
    <citation type="journal article" date="2021" name="J Fungi (Basel)">
        <title>Genomic and Metabolomic Analyses of the Marine Fungus Emericellopsis cladophorae: Insights into Saltwater Adaptability Mechanisms and Its Biosynthetic Potential.</title>
        <authorList>
            <person name="Goncalves M.F.M."/>
            <person name="Hilario S."/>
            <person name="Van de Peer Y."/>
            <person name="Esteves A.C."/>
            <person name="Alves A."/>
        </authorList>
    </citation>
    <scope>NUCLEOTIDE SEQUENCE</scope>
    <source>
        <strain evidence="6">MUM 19.33</strain>
    </source>
</reference>
<dbReference type="PROSITE" id="PS00723">
    <property type="entry name" value="POLYPRENYL_SYNTHASE_1"/>
    <property type="match status" value="1"/>
</dbReference>
<dbReference type="Pfam" id="PF19086">
    <property type="entry name" value="Terpene_syn_C_2"/>
    <property type="match status" value="1"/>
</dbReference>
<dbReference type="InterPro" id="IPR008949">
    <property type="entry name" value="Isoprenoid_synthase_dom_sf"/>
</dbReference>
<dbReference type="Pfam" id="PF00348">
    <property type="entry name" value="polyprenyl_synt"/>
    <property type="match status" value="1"/>
</dbReference>
<proteinExistence type="inferred from homology"/>
<evidence type="ECO:0000256" key="1">
    <source>
        <dbReference type="ARBA" id="ARBA00022679"/>
    </source>
</evidence>
<dbReference type="Proteomes" id="UP001055219">
    <property type="component" value="Unassembled WGS sequence"/>
</dbReference>
<keyword evidence="2" id="KW-0479">Metal-binding</keyword>
<dbReference type="OrthoDB" id="6921389at2759"/>
<keyword evidence="7" id="KW-1185">Reference proteome</keyword>
<evidence type="ECO:0000256" key="5">
    <source>
        <dbReference type="SAM" id="MobiDB-lite"/>
    </source>
</evidence>
<dbReference type="GO" id="GO:0043386">
    <property type="term" value="P:mycotoxin biosynthetic process"/>
    <property type="evidence" value="ECO:0007669"/>
    <property type="project" value="UniProtKB-ARBA"/>
</dbReference>
<feature type="region of interest" description="Disordered" evidence="5">
    <location>
        <begin position="1"/>
        <end position="25"/>
    </location>
</feature>
<dbReference type="PANTHER" id="PTHR12001:SF72">
    <property type="entry name" value="THIJ_PFPI FAMILY PROTEIN (AFU_ORTHOLOGUE AFUA_3G01210)-RELATED"/>
    <property type="match status" value="1"/>
</dbReference>
<comment type="caution">
    <text evidence="6">The sequence shown here is derived from an EMBL/GenBank/DDBJ whole genome shotgun (WGS) entry which is preliminary data.</text>
</comment>
<evidence type="ECO:0000256" key="3">
    <source>
        <dbReference type="ARBA" id="ARBA00022842"/>
    </source>
</evidence>
<keyword evidence="3" id="KW-0460">Magnesium</keyword>
<dbReference type="InterPro" id="IPR000092">
    <property type="entry name" value="Polyprenyl_synt"/>
</dbReference>
<dbReference type="RefSeq" id="XP_051358542.1">
    <property type="nucleotide sequence ID" value="XM_051510571.1"/>
</dbReference>
<organism evidence="6 7">
    <name type="scientific">Emericellopsis cladophorae</name>
    <dbReference type="NCBI Taxonomy" id="2686198"/>
    <lineage>
        <taxon>Eukaryota</taxon>
        <taxon>Fungi</taxon>
        <taxon>Dikarya</taxon>
        <taxon>Ascomycota</taxon>
        <taxon>Pezizomycotina</taxon>
        <taxon>Sordariomycetes</taxon>
        <taxon>Hypocreomycetidae</taxon>
        <taxon>Hypocreales</taxon>
        <taxon>Bionectriaceae</taxon>
        <taxon>Emericellopsis</taxon>
    </lineage>
</organism>
<dbReference type="GO" id="GO:0046165">
    <property type="term" value="P:alcohol biosynthetic process"/>
    <property type="evidence" value="ECO:0007669"/>
    <property type="project" value="UniProtKB-ARBA"/>
</dbReference>
<dbReference type="SUPFAM" id="SSF48576">
    <property type="entry name" value="Terpenoid synthases"/>
    <property type="match status" value="2"/>
</dbReference>
<evidence type="ECO:0000256" key="4">
    <source>
        <dbReference type="RuleBase" id="RU004466"/>
    </source>
</evidence>
<evidence type="ECO:0000313" key="6">
    <source>
        <dbReference type="EMBL" id="KAI6777686.1"/>
    </source>
</evidence>
<dbReference type="GO" id="GO:0046872">
    <property type="term" value="F:metal ion binding"/>
    <property type="evidence" value="ECO:0007669"/>
    <property type="project" value="UniProtKB-KW"/>
</dbReference>
<dbReference type="GeneID" id="75830685"/>
<name>A0A9P9XTV1_9HYPO</name>
<evidence type="ECO:0000256" key="2">
    <source>
        <dbReference type="ARBA" id="ARBA00022723"/>
    </source>
</evidence>
<accession>A0A9P9XTV1</accession>
<reference evidence="6" key="2">
    <citation type="submission" date="2022-07" db="EMBL/GenBank/DDBJ databases">
        <authorList>
            <person name="Goncalves M.F.M."/>
            <person name="Hilario S."/>
            <person name="Van De Peer Y."/>
            <person name="Esteves A.C."/>
            <person name="Alves A."/>
        </authorList>
    </citation>
    <scope>NUCLEOTIDE SEQUENCE</scope>
    <source>
        <strain evidence="6">MUM 19.33</strain>
    </source>
</reference>
<dbReference type="GO" id="GO:0008299">
    <property type="term" value="P:isoprenoid biosynthetic process"/>
    <property type="evidence" value="ECO:0007669"/>
    <property type="project" value="InterPro"/>
</dbReference>
<dbReference type="InterPro" id="IPR033749">
    <property type="entry name" value="Polyprenyl_synt_CS"/>
</dbReference>
<sequence>MSLSSQSEDDDFRLGAAETNRKDVQSGQKQIQAKMMLQLSSTDPASAKRVMDVWKTMLSTTLRHKTNDFGSLDEYLDFRIVDTGAPFVAAVMLFGMGMVLTDKEHDEFASVVRPCFASEWDEAQEPGAPKPVNAVWLYMQWQGVDIASAKLLVLEAASHHEKQFLSLCDEFRRKFAPVSETADRYLRGLSYQISGNVIWSLNCPRYHSEYRYDPNAVDLSKSREMADEEKLGQDHLEAPFHYTSSLPSKGVRDTLVDALGLWSGLSEDEGSKVKDVIHWLHTASLMLDDIEDGSELRRGSPAAHTVFGAPQTINSASFAILEAVSKAKQTGLPNAVDITLEQLRNLHVGQSYDLYWTRHAICPSEEEYLEMVSKKTGGLFQLLWQLISSGANNRWNPLVAI</sequence>
<dbReference type="AlphaFoldDB" id="A0A9P9XTV1"/>
<dbReference type="GO" id="GO:0004659">
    <property type="term" value="F:prenyltransferase activity"/>
    <property type="evidence" value="ECO:0007669"/>
    <property type="project" value="InterPro"/>
</dbReference>
<dbReference type="Gene3D" id="1.10.600.10">
    <property type="entry name" value="Farnesyl Diphosphate Synthase"/>
    <property type="match status" value="2"/>
</dbReference>
<gene>
    <name evidence="6" type="ORF">J7T54_004196</name>
</gene>
<keyword evidence="1 4" id="KW-0808">Transferase</keyword>
<evidence type="ECO:0000313" key="7">
    <source>
        <dbReference type="Proteomes" id="UP001055219"/>
    </source>
</evidence>
<protein>
    <submittedName>
        <fullName evidence="6">Isoprenoid synthase domain-containing protein</fullName>
    </submittedName>
</protein>
<comment type="similarity">
    <text evidence="4">Belongs to the FPP/GGPP synthase family.</text>
</comment>
<dbReference type="PANTHER" id="PTHR12001">
    <property type="entry name" value="GERANYLGERANYL PYROPHOSPHATE SYNTHASE"/>
    <property type="match status" value="1"/>
</dbReference>